<dbReference type="InterPro" id="IPR019004">
    <property type="entry name" value="YqeY/Aim41"/>
</dbReference>
<evidence type="ECO:0000313" key="1">
    <source>
        <dbReference type="EMBL" id="OGM20403.1"/>
    </source>
</evidence>
<dbReference type="PANTHER" id="PTHR28055">
    <property type="entry name" value="ALTERED INHERITANCE OF MITOCHONDRIA PROTEIN 41, MITOCHONDRIAL"/>
    <property type="match status" value="1"/>
</dbReference>
<dbReference type="Gene3D" id="1.10.10.410">
    <property type="match status" value="1"/>
</dbReference>
<dbReference type="GO" id="GO:0016884">
    <property type="term" value="F:carbon-nitrogen ligase activity, with glutamine as amido-N-donor"/>
    <property type="evidence" value="ECO:0007669"/>
    <property type="project" value="InterPro"/>
</dbReference>
<dbReference type="Gene3D" id="1.10.1510.10">
    <property type="entry name" value="Uncharacterised protein YqeY/AIM41 PF09424, N-terminal domain"/>
    <property type="match status" value="1"/>
</dbReference>
<accession>A0A1F7XZD5</accession>
<dbReference type="SUPFAM" id="SSF89095">
    <property type="entry name" value="GatB/YqeY motif"/>
    <property type="match status" value="1"/>
</dbReference>
<dbReference type="Pfam" id="PF09424">
    <property type="entry name" value="YqeY"/>
    <property type="match status" value="1"/>
</dbReference>
<protein>
    <recommendedName>
        <fullName evidence="3">Glutamyl-tRNA amidotransferase</fullName>
    </recommendedName>
</protein>
<evidence type="ECO:0000313" key="2">
    <source>
        <dbReference type="Proteomes" id="UP000178419"/>
    </source>
</evidence>
<dbReference type="InterPro" id="IPR023168">
    <property type="entry name" value="GatB_Yqey_C_2"/>
</dbReference>
<dbReference type="InterPro" id="IPR042184">
    <property type="entry name" value="YqeY/Aim41_N"/>
</dbReference>
<reference evidence="1 2" key="1">
    <citation type="journal article" date="2016" name="Nat. Commun.">
        <title>Thousands of microbial genomes shed light on interconnected biogeochemical processes in an aquifer system.</title>
        <authorList>
            <person name="Anantharaman K."/>
            <person name="Brown C.T."/>
            <person name="Hug L.A."/>
            <person name="Sharon I."/>
            <person name="Castelle C.J."/>
            <person name="Probst A.J."/>
            <person name="Thomas B.C."/>
            <person name="Singh A."/>
            <person name="Wilkins M.J."/>
            <person name="Karaoz U."/>
            <person name="Brodie E.L."/>
            <person name="Williams K.H."/>
            <person name="Hubbard S.S."/>
            <person name="Banfield J.F."/>
        </authorList>
    </citation>
    <scope>NUCLEOTIDE SEQUENCE [LARGE SCALE GENOMIC DNA]</scope>
</reference>
<organism evidence="1 2">
    <name type="scientific">Candidatus Woesebacteria bacterium RIFCSPHIGHO2_01_FULL_38_9</name>
    <dbReference type="NCBI Taxonomy" id="1802492"/>
    <lineage>
        <taxon>Bacteria</taxon>
        <taxon>Candidatus Woeseibacteriota</taxon>
    </lineage>
</organism>
<sequence length="156" mass="17316">MISETINQKIAEAMKARDEILLSTLRMLSSALNYEKIAKQHDLSEEEEIAVVKKEAKKRLDAISSIKEAEGKNTTSDKGVLEKRLEQESKELEILKSYLPEELPNEDLEKIVNEAIQEVGASSLAEFGRVMGVAMKKTGGRVDGTKVAELVKNKLS</sequence>
<comment type="caution">
    <text evidence="1">The sequence shown here is derived from an EMBL/GenBank/DDBJ whole genome shotgun (WGS) entry which is preliminary data.</text>
</comment>
<dbReference type="AlphaFoldDB" id="A0A1F7XZD5"/>
<proteinExistence type="predicted"/>
<gene>
    <name evidence="1" type="ORF">A2714_01660</name>
</gene>
<dbReference type="PANTHER" id="PTHR28055:SF1">
    <property type="entry name" value="ALTERED INHERITANCE OF MITOCHONDRIA PROTEIN 41, MITOCHONDRIAL"/>
    <property type="match status" value="1"/>
</dbReference>
<dbReference type="Proteomes" id="UP000178419">
    <property type="component" value="Unassembled WGS sequence"/>
</dbReference>
<evidence type="ECO:0008006" key="3">
    <source>
        <dbReference type="Google" id="ProtNLM"/>
    </source>
</evidence>
<dbReference type="EMBL" id="MGGE01000042">
    <property type="protein sequence ID" value="OGM20403.1"/>
    <property type="molecule type" value="Genomic_DNA"/>
</dbReference>
<name>A0A1F7XZD5_9BACT</name>
<dbReference type="InterPro" id="IPR003789">
    <property type="entry name" value="Asn/Gln_tRNA_amidoTrase-B-like"/>
</dbReference>